<dbReference type="EMBL" id="CP050995">
    <property type="protein sequence ID" value="QIY91647.1"/>
    <property type="molecule type" value="Genomic_DNA"/>
</dbReference>
<reference evidence="1 2" key="1">
    <citation type="submission" date="2019-09" db="EMBL/GenBank/DDBJ databases">
        <title>FDA dAtabase for Regulatory Grade micrObial Sequences (FDA-ARGOS): Supporting development and validation of Infectious Disease Dx tests.</title>
        <authorList>
            <person name="Sciortino C."/>
            <person name="Tallon L."/>
            <person name="Sadzewicz L."/>
            <person name="Vavikolanu K."/>
            <person name="Mehta A."/>
            <person name="Aluvathingal J."/>
            <person name="Nadendla S."/>
            <person name="Nandy P."/>
            <person name="Geyer C."/>
            <person name="Yan Y."/>
            <person name="Sichtig H."/>
        </authorList>
    </citation>
    <scope>NUCLEOTIDE SEQUENCE [LARGE SCALE GENOMIC DNA]</scope>
    <source>
        <strain evidence="1 2">FDAARGOS_636</strain>
    </source>
</reference>
<gene>
    <name evidence="1" type="ORF">FOB44_13740</name>
</gene>
<evidence type="ECO:0000313" key="1">
    <source>
        <dbReference type="EMBL" id="QIY91647.1"/>
    </source>
</evidence>
<name>A0ABX6KT31_CHRGL</name>
<proteinExistence type="predicted"/>
<protein>
    <submittedName>
        <fullName evidence="1">Uncharacterized protein</fullName>
    </submittedName>
</protein>
<dbReference type="Proteomes" id="UP000501570">
    <property type="component" value="Chromosome"/>
</dbReference>
<dbReference type="RefSeq" id="WP_168238857.1">
    <property type="nucleotide sequence ID" value="NZ_CP050995.1"/>
</dbReference>
<sequence length="176" mass="20074">MVRNIMLILVTMSFFNSCSSQKCKAKVLLNNKTKVPIDFTLCFHNKKYQTTSLIGIIDTNYIYEEITKRSDGWHSVLRFYPSGKLNYFSFEDGTTYDTNSFNPLIHGLRGTIAQDSNGENYVLYYTIINHSGDWGIKAEKLVINGNEIKLVDKTGSATIYKKKAIPKGLLSYEADW</sequence>
<keyword evidence="2" id="KW-1185">Reference proteome</keyword>
<evidence type="ECO:0000313" key="2">
    <source>
        <dbReference type="Proteomes" id="UP000501570"/>
    </source>
</evidence>
<accession>A0ABX6KT31</accession>
<organism evidence="1 2">
    <name type="scientific">Chryseobacterium gallinarum</name>
    <dbReference type="NCBI Taxonomy" id="1324352"/>
    <lineage>
        <taxon>Bacteria</taxon>
        <taxon>Pseudomonadati</taxon>
        <taxon>Bacteroidota</taxon>
        <taxon>Flavobacteriia</taxon>
        <taxon>Flavobacteriales</taxon>
        <taxon>Weeksellaceae</taxon>
        <taxon>Chryseobacterium group</taxon>
        <taxon>Chryseobacterium</taxon>
    </lineage>
</organism>